<name>A0A8J9Z979_BRALA</name>
<dbReference type="InterPro" id="IPR013088">
    <property type="entry name" value="Znf_NHR/GATA"/>
</dbReference>
<dbReference type="InterPro" id="IPR001723">
    <property type="entry name" value="Nuclear_hrmn_rcpt"/>
</dbReference>
<feature type="compositionally biased region" description="Basic and acidic residues" evidence="11">
    <location>
        <begin position="40"/>
        <end position="56"/>
    </location>
</feature>
<comment type="subcellular location">
    <subcellularLocation>
        <location evidence="10">Nucleus</location>
    </subcellularLocation>
</comment>
<dbReference type="Gene3D" id="1.10.565.10">
    <property type="entry name" value="Retinoid X Receptor"/>
    <property type="match status" value="1"/>
</dbReference>
<evidence type="ECO:0000256" key="10">
    <source>
        <dbReference type="RuleBase" id="RU004334"/>
    </source>
</evidence>
<evidence type="ECO:0000313" key="15">
    <source>
        <dbReference type="Proteomes" id="UP000838412"/>
    </source>
</evidence>
<gene>
    <name evidence="14" type="primary">RARB</name>
    <name evidence="14" type="ORF">BLAG_LOCUS10502</name>
</gene>
<evidence type="ECO:0000256" key="6">
    <source>
        <dbReference type="ARBA" id="ARBA00023125"/>
    </source>
</evidence>
<dbReference type="InterPro" id="IPR001628">
    <property type="entry name" value="Znf_hrmn_rcpt"/>
</dbReference>
<dbReference type="Pfam" id="PF00104">
    <property type="entry name" value="Hormone_recep"/>
    <property type="match status" value="1"/>
</dbReference>
<evidence type="ECO:0000313" key="14">
    <source>
        <dbReference type="EMBL" id="CAH1249372.1"/>
    </source>
</evidence>
<dbReference type="InterPro" id="IPR047159">
    <property type="entry name" value="NR_DBD_RAR"/>
</dbReference>
<dbReference type="Gene3D" id="3.30.50.10">
    <property type="entry name" value="Erythroid Transcription Factor GATA-1, subunit A"/>
    <property type="match status" value="1"/>
</dbReference>
<keyword evidence="4 10" id="KW-0862">Zinc</keyword>
<keyword evidence="6 10" id="KW-0238">DNA-binding</keyword>
<dbReference type="GO" id="GO:0035259">
    <property type="term" value="F:nuclear glucocorticoid receptor binding"/>
    <property type="evidence" value="ECO:0007669"/>
    <property type="project" value="TreeGrafter"/>
</dbReference>
<organism evidence="14 15">
    <name type="scientific">Branchiostoma lanceolatum</name>
    <name type="common">Common lancelet</name>
    <name type="synonym">Amphioxus lanceolatum</name>
    <dbReference type="NCBI Taxonomy" id="7740"/>
    <lineage>
        <taxon>Eukaryota</taxon>
        <taxon>Metazoa</taxon>
        <taxon>Chordata</taxon>
        <taxon>Cephalochordata</taxon>
        <taxon>Leptocardii</taxon>
        <taxon>Amphioxiformes</taxon>
        <taxon>Branchiostomatidae</taxon>
        <taxon>Branchiostoma</taxon>
    </lineage>
</organism>
<feature type="region of interest" description="Disordered" evidence="11">
    <location>
        <begin position="40"/>
        <end position="74"/>
    </location>
</feature>
<dbReference type="PROSITE" id="PS51843">
    <property type="entry name" value="NR_LBD"/>
    <property type="match status" value="1"/>
</dbReference>
<dbReference type="GO" id="GO:0005667">
    <property type="term" value="C:transcription regulator complex"/>
    <property type="evidence" value="ECO:0007669"/>
    <property type="project" value="TreeGrafter"/>
</dbReference>
<evidence type="ECO:0000256" key="8">
    <source>
        <dbReference type="ARBA" id="ARBA00023170"/>
    </source>
</evidence>
<dbReference type="GO" id="GO:0008270">
    <property type="term" value="F:zinc ion binding"/>
    <property type="evidence" value="ECO:0007669"/>
    <property type="project" value="UniProtKB-KW"/>
</dbReference>
<keyword evidence="15" id="KW-1185">Reference proteome</keyword>
<keyword evidence="3 10" id="KW-0863">Zinc-finger</keyword>
<dbReference type="CDD" id="cd06964">
    <property type="entry name" value="NR_DBD_RAR"/>
    <property type="match status" value="1"/>
</dbReference>
<evidence type="ECO:0000256" key="1">
    <source>
        <dbReference type="ARBA" id="ARBA00008092"/>
    </source>
</evidence>
<evidence type="ECO:0000256" key="9">
    <source>
        <dbReference type="ARBA" id="ARBA00023242"/>
    </source>
</evidence>
<dbReference type="GO" id="GO:0071376">
    <property type="term" value="P:cellular response to corticotropin-releasing hormone stimulus"/>
    <property type="evidence" value="ECO:0007669"/>
    <property type="project" value="TreeGrafter"/>
</dbReference>
<evidence type="ECO:0000256" key="4">
    <source>
        <dbReference type="ARBA" id="ARBA00022833"/>
    </source>
</evidence>
<keyword evidence="2 10" id="KW-0479">Metal-binding</keyword>
<evidence type="ECO:0000259" key="13">
    <source>
        <dbReference type="PROSITE" id="PS51843"/>
    </source>
</evidence>
<dbReference type="Pfam" id="PF00105">
    <property type="entry name" value="zf-C4"/>
    <property type="match status" value="1"/>
</dbReference>
<keyword evidence="5 10" id="KW-0805">Transcription regulation</keyword>
<dbReference type="PROSITE" id="PS00031">
    <property type="entry name" value="NUCLEAR_REC_DBD_1"/>
    <property type="match status" value="1"/>
</dbReference>
<protein>
    <submittedName>
        <fullName evidence="14">RARB protein</fullName>
    </submittedName>
</protein>
<proteinExistence type="inferred from homology"/>
<dbReference type="GO" id="GO:0004879">
    <property type="term" value="F:nuclear receptor activity"/>
    <property type="evidence" value="ECO:0007669"/>
    <property type="project" value="InterPro"/>
</dbReference>
<dbReference type="PRINTS" id="PR00047">
    <property type="entry name" value="STROIDFINGER"/>
</dbReference>
<evidence type="ECO:0000256" key="7">
    <source>
        <dbReference type="ARBA" id="ARBA00023163"/>
    </source>
</evidence>
<dbReference type="SUPFAM" id="SSF48508">
    <property type="entry name" value="Nuclear receptor ligand-binding domain"/>
    <property type="match status" value="1"/>
</dbReference>
<dbReference type="PANTHER" id="PTHR24085:SF9">
    <property type="match status" value="1"/>
</dbReference>
<evidence type="ECO:0000256" key="5">
    <source>
        <dbReference type="ARBA" id="ARBA00023015"/>
    </source>
</evidence>
<dbReference type="InterPro" id="IPR000536">
    <property type="entry name" value="Nucl_hrmn_rcpt_lig-bd"/>
</dbReference>
<dbReference type="InterPro" id="IPR047158">
    <property type="entry name" value="NR_LBD_RAR"/>
</dbReference>
<evidence type="ECO:0000259" key="12">
    <source>
        <dbReference type="PROSITE" id="PS51030"/>
    </source>
</evidence>
<dbReference type="PRINTS" id="PR01292">
    <property type="entry name" value="RETNOICACIDR"/>
</dbReference>
<comment type="similarity">
    <text evidence="1">Belongs to the nuclear hormone receptor family. NR1 subfamily.</text>
</comment>
<dbReference type="GO" id="GO:0005634">
    <property type="term" value="C:nucleus"/>
    <property type="evidence" value="ECO:0007669"/>
    <property type="project" value="UniProtKB-SubCell"/>
</dbReference>
<keyword evidence="9 10" id="KW-0539">Nucleus</keyword>
<dbReference type="SMART" id="SM00430">
    <property type="entry name" value="HOLI"/>
    <property type="match status" value="1"/>
</dbReference>
<dbReference type="SMART" id="SM00399">
    <property type="entry name" value="ZnF_C4"/>
    <property type="match status" value="1"/>
</dbReference>
<keyword evidence="7 10" id="KW-0804">Transcription</keyword>
<dbReference type="Proteomes" id="UP000838412">
    <property type="component" value="Chromosome 17"/>
</dbReference>
<dbReference type="PROSITE" id="PS51030">
    <property type="entry name" value="NUCLEAR_REC_DBD_2"/>
    <property type="match status" value="1"/>
</dbReference>
<dbReference type="PANTHER" id="PTHR24085">
    <property type="entry name" value="NUCLEAR HORMONE RECEPTOR"/>
    <property type="match status" value="1"/>
</dbReference>
<dbReference type="AlphaFoldDB" id="A0A8J9Z979"/>
<dbReference type="GO" id="GO:0000978">
    <property type="term" value="F:RNA polymerase II cis-regulatory region sequence-specific DNA binding"/>
    <property type="evidence" value="ECO:0007669"/>
    <property type="project" value="TreeGrafter"/>
</dbReference>
<evidence type="ECO:0000256" key="2">
    <source>
        <dbReference type="ARBA" id="ARBA00022723"/>
    </source>
</evidence>
<feature type="domain" description="NR LBD" evidence="13">
    <location>
        <begin position="184"/>
        <end position="418"/>
    </location>
</feature>
<evidence type="ECO:0000256" key="3">
    <source>
        <dbReference type="ARBA" id="ARBA00022771"/>
    </source>
</evidence>
<dbReference type="EMBL" id="OV696702">
    <property type="protein sequence ID" value="CAH1249372.1"/>
    <property type="molecule type" value="Genomic_DNA"/>
</dbReference>
<dbReference type="FunFam" id="3.30.50.10:FF:000044">
    <property type="entry name" value="retinoic acid receptor beta isoform X4"/>
    <property type="match status" value="1"/>
</dbReference>
<dbReference type="SUPFAM" id="SSF57716">
    <property type="entry name" value="Glucocorticoid receptor-like (DNA-binding domain)"/>
    <property type="match status" value="1"/>
</dbReference>
<feature type="domain" description="Nuclear receptor" evidence="12">
    <location>
        <begin position="79"/>
        <end position="154"/>
    </location>
</feature>
<sequence>MWEDGSMASMSHGEKLLPRLARAWEANIAEVFWQTHHAGDSWDDQRSSNHQSDRCITDQSSSEEMEASPPSPPPPPRVYKPCFVCSDKSSGYHYGVASCEGCKGFFRRSIQKNMQYVCHRDKNCVINKVTRNRCQFCRLKKCFDVGMSKECKYDKSVRNDRNKKRKDKTQSLEKHTQSYAWTPEIQNIITTIREAHMATLPDMGKLPKYKVKNAAEQRGPTDIELWQHFSDLCTETIIKIVQFAKKVPGFTTFGTADQITLLKAACLDILILRLATRLDKESDTVTFINGMMLSRTQMHNAGFGPLTDGVFTFAEGMQKLLFDETEIGLMCSICLVCGDRQGLEDIQRAENLQEPLLEALKAYSRRRIPDDPQRFPKMIMKITDLRSISSKGAERVITLKMELSSPMPPLIAEIWEKQNEALS</sequence>
<dbReference type="GO" id="GO:0048384">
    <property type="term" value="P:retinoic acid receptor signaling pathway"/>
    <property type="evidence" value="ECO:0007669"/>
    <property type="project" value="InterPro"/>
</dbReference>
<dbReference type="InterPro" id="IPR035500">
    <property type="entry name" value="NHR-like_dom_sf"/>
</dbReference>
<dbReference type="PRINTS" id="PR00398">
    <property type="entry name" value="STRDHORMONER"/>
</dbReference>
<dbReference type="InterPro" id="IPR003078">
    <property type="entry name" value="Retinoic_acid_rcpt"/>
</dbReference>
<dbReference type="OrthoDB" id="6081310at2759"/>
<accession>A0A8J9Z979</accession>
<reference evidence="14" key="1">
    <citation type="submission" date="2022-01" db="EMBL/GenBank/DDBJ databases">
        <authorList>
            <person name="Braso-Vives M."/>
        </authorList>
    </citation>
    <scope>NUCLEOTIDE SEQUENCE</scope>
</reference>
<evidence type="ECO:0000256" key="11">
    <source>
        <dbReference type="SAM" id="MobiDB-lite"/>
    </source>
</evidence>
<dbReference type="CDD" id="cd06937">
    <property type="entry name" value="NR_LBD_RAR"/>
    <property type="match status" value="1"/>
</dbReference>
<keyword evidence="8 10" id="KW-0675">Receptor</keyword>